<evidence type="ECO:0000313" key="9">
    <source>
        <dbReference type="Proteomes" id="UP000037784"/>
    </source>
</evidence>
<keyword evidence="3 5" id="KW-0663">Pyridoxal phosphate</keyword>
<evidence type="ECO:0000256" key="1">
    <source>
        <dbReference type="ARBA" id="ARBA00001933"/>
    </source>
</evidence>
<evidence type="ECO:0000256" key="4">
    <source>
        <dbReference type="PIRSR" id="PIRSR006278-1"/>
    </source>
</evidence>
<dbReference type="PATRIC" id="fig|872965.6.peg.3123"/>
<dbReference type="InterPro" id="IPR036052">
    <property type="entry name" value="TrpB-like_PALP_sf"/>
</dbReference>
<dbReference type="EMBL" id="BBZA01000218">
    <property type="protein sequence ID" value="GAP63986.1"/>
    <property type="molecule type" value="Genomic_DNA"/>
</dbReference>
<gene>
    <name evidence="7" type="primary">dcyD</name>
    <name evidence="7" type="ORF">ARMA_2409</name>
    <name evidence="8" type="ORF">SE16_15170</name>
</gene>
<dbReference type="GO" id="GO:1901605">
    <property type="term" value="P:alpha-amino acid metabolic process"/>
    <property type="evidence" value="ECO:0007669"/>
    <property type="project" value="UniProtKB-ARBA"/>
</dbReference>
<dbReference type="PANTHER" id="PTHR43780">
    <property type="entry name" value="1-AMINOCYCLOPROPANE-1-CARBOXYLATE DEAMINASE-RELATED"/>
    <property type="match status" value="1"/>
</dbReference>
<dbReference type="InParanoid" id="A0A0M8KB31"/>
<evidence type="ECO:0000259" key="6">
    <source>
        <dbReference type="Pfam" id="PF00291"/>
    </source>
</evidence>
<reference evidence="9" key="3">
    <citation type="submission" date="2015-08" db="EMBL/GenBank/DDBJ databases">
        <title>Draft Genome Sequence of a Heterotrophic Facultative Anaerobic Bacterium Ardenticatena maritima Strain 110S.</title>
        <authorList>
            <person name="Kawaichi S."/>
            <person name="Yoshida T."/>
            <person name="Sako Y."/>
            <person name="Nakamura R."/>
        </authorList>
    </citation>
    <scope>NUCLEOTIDE SEQUENCE [LARGE SCALE GENOMIC DNA]</scope>
    <source>
        <strain evidence="9">110S</strain>
    </source>
</reference>
<dbReference type="STRING" id="872965.SE16_15170"/>
<dbReference type="RefSeq" id="WP_054493749.1">
    <property type="nucleotide sequence ID" value="NZ_BBZA01000218.1"/>
</dbReference>
<dbReference type="Gene3D" id="3.40.50.1100">
    <property type="match status" value="2"/>
</dbReference>
<evidence type="ECO:0000313" key="8">
    <source>
        <dbReference type="EMBL" id="KPL85719.1"/>
    </source>
</evidence>
<keyword evidence="9" id="KW-1185">Reference proteome</keyword>
<evidence type="ECO:0000313" key="7">
    <source>
        <dbReference type="EMBL" id="GAP63986.1"/>
    </source>
</evidence>
<accession>A0A0M8KB31</accession>
<dbReference type="PIRSF" id="PIRSF006278">
    <property type="entry name" value="ACCD_DCysDesulf"/>
    <property type="match status" value="1"/>
</dbReference>
<evidence type="ECO:0000256" key="5">
    <source>
        <dbReference type="PIRSR" id="PIRSR006278-2"/>
    </source>
</evidence>
<organism evidence="7 9">
    <name type="scientific">Ardenticatena maritima</name>
    <dbReference type="NCBI Taxonomy" id="872965"/>
    <lineage>
        <taxon>Bacteria</taxon>
        <taxon>Bacillati</taxon>
        <taxon>Chloroflexota</taxon>
        <taxon>Ardenticatenia</taxon>
        <taxon>Ardenticatenales</taxon>
        <taxon>Ardenticatenaceae</taxon>
        <taxon>Ardenticatena</taxon>
    </lineage>
</organism>
<dbReference type="AlphaFoldDB" id="A0A0M8KB31"/>
<dbReference type="InterPro" id="IPR027278">
    <property type="entry name" value="ACCD_DCysDesulf"/>
</dbReference>
<comment type="similarity">
    <text evidence="2">Belongs to the ACC deaminase/D-cysteine desulfhydrase family.</text>
</comment>
<name>A0A0M8KB31_9CHLR</name>
<dbReference type="EMBL" id="LGKN01000011">
    <property type="protein sequence ID" value="KPL85719.1"/>
    <property type="molecule type" value="Genomic_DNA"/>
</dbReference>
<feature type="domain" description="Tryptophan synthase beta chain-like PALP" evidence="6">
    <location>
        <begin position="11"/>
        <end position="312"/>
    </location>
</feature>
<comment type="caution">
    <text evidence="7">The sequence shown here is derived from an EMBL/GenBank/DDBJ whole genome shotgun (WGS) entry which is preliminary data.</text>
</comment>
<dbReference type="Proteomes" id="UP000050502">
    <property type="component" value="Unassembled WGS sequence"/>
</dbReference>
<evidence type="ECO:0000256" key="2">
    <source>
        <dbReference type="ARBA" id="ARBA00008639"/>
    </source>
</evidence>
<dbReference type="PANTHER" id="PTHR43780:SF2">
    <property type="entry name" value="1-AMINOCYCLOPROPANE-1-CARBOXYLATE DEAMINASE-RELATED"/>
    <property type="match status" value="1"/>
</dbReference>
<dbReference type="GO" id="GO:0019148">
    <property type="term" value="F:D-cysteine desulfhydrase activity"/>
    <property type="evidence" value="ECO:0007669"/>
    <property type="project" value="UniProtKB-EC"/>
</dbReference>
<dbReference type="OrthoDB" id="9801249at2"/>
<dbReference type="SUPFAM" id="SSF53686">
    <property type="entry name" value="Tryptophan synthase beta subunit-like PLP-dependent enzymes"/>
    <property type="match status" value="1"/>
</dbReference>
<evidence type="ECO:0000313" key="10">
    <source>
        <dbReference type="Proteomes" id="UP000050502"/>
    </source>
</evidence>
<protein>
    <submittedName>
        <fullName evidence="7">D-cysteine desulfhydrase</fullName>
        <ecNumber evidence="7">4.4.1.15</ecNumber>
    </submittedName>
</protein>
<dbReference type="InterPro" id="IPR001926">
    <property type="entry name" value="TrpB-like_PALP"/>
</dbReference>
<reference evidence="8 10" key="2">
    <citation type="submission" date="2015-07" db="EMBL/GenBank/DDBJ databases">
        <title>Whole genome sequence of Ardenticatena maritima DSM 23922.</title>
        <authorList>
            <person name="Hemp J."/>
            <person name="Ward L.M."/>
            <person name="Pace L.A."/>
            <person name="Fischer W.W."/>
        </authorList>
    </citation>
    <scope>NUCLEOTIDE SEQUENCE [LARGE SCALE GENOMIC DNA]</scope>
    <source>
        <strain evidence="8 10">110S</strain>
    </source>
</reference>
<dbReference type="Pfam" id="PF00291">
    <property type="entry name" value="PALP"/>
    <property type="match status" value="1"/>
</dbReference>
<comment type="cofactor">
    <cofactor evidence="1">
        <name>pyridoxal 5'-phosphate</name>
        <dbReference type="ChEBI" id="CHEBI:597326"/>
    </cofactor>
</comment>
<proteinExistence type="inferred from homology"/>
<reference evidence="7 9" key="1">
    <citation type="journal article" date="2015" name="Genome Announc.">
        <title>Draft Genome Sequence of a Heterotrophic Facultative Anaerobic Thermophilic Bacterium, Ardenticatena maritima Strain 110ST.</title>
        <authorList>
            <person name="Kawaichi S."/>
            <person name="Yoshida T."/>
            <person name="Sako Y."/>
            <person name="Nakamura R."/>
        </authorList>
    </citation>
    <scope>NUCLEOTIDE SEQUENCE [LARGE SCALE GENOMIC DNA]</scope>
    <source>
        <strain evidence="7 9">110S</strain>
    </source>
</reference>
<feature type="modified residue" description="N6-(pyridoxal phosphate)lysine" evidence="5">
    <location>
        <position position="51"/>
    </location>
</feature>
<dbReference type="Proteomes" id="UP000037784">
    <property type="component" value="Unassembled WGS sequence"/>
</dbReference>
<dbReference type="EC" id="4.4.1.15" evidence="7"/>
<sequence>MRWPHAPRVELLAEPTPLMRLHRFTRAVAPEGPIIWMKRDDLTPLVMGGNKVRKLEFLLAEALAQGCDTVITLGAWQSNHACQTAAAARKLGLRAVLLLRGDPQAPRVGNLLLDTLLGAEIRLNPHPPRDWGERVKAELEAEGRRVYLIPYGGSNATGALGYAAAGVELAQQLAAHGIEPAEIVITSSSGGTQAGLLLAQAAGFFSAPILGVSVDERTPELTDKVISIARAAAVRYGLRTPAVEAVRVTDAYVGPGYARLTPGARYAIHLLAQTEGILTDPVYTGKALAGLVDMARSGRWKPGEHVVFWHTGGLPALFAYDVTDTNQA</sequence>
<feature type="active site" description="Nucleophile" evidence="4">
    <location>
        <position position="78"/>
    </location>
</feature>
<evidence type="ECO:0000256" key="3">
    <source>
        <dbReference type="ARBA" id="ARBA00022898"/>
    </source>
</evidence>
<keyword evidence="7" id="KW-0456">Lyase</keyword>